<feature type="transmembrane region" description="Helical" evidence="1">
    <location>
        <begin position="43"/>
        <end position="61"/>
    </location>
</feature>
<dbReference type="Proteomes" id="UP000641386">
    <property type="component" value="Unassembled WGS sequence"/>
</dbReference>
<dbReference type="EMBL" id="BNBC01000007">
    <property type="protein sequence ID" value="GHE67204.1"/>
    <property type="molecule type" value="Genomic_DNA"/>
</dbReference>
<proteinExistence type="predicted"/>
<reference evidence="2" key="2">
    <citation type="submission" date="2020-09" db="EMBL/GenBank/DDBJ databases">
        <authorList>
            <person name="Sun Q."/>
            <person name="Ohkuma M."/>
        </authorList>
    </citation>
    <scope>NUCLEOTIDE SEQUENCE</scope>
    <source>
        <strain evidence="2">JCM 3302</strain>
    </source>
</reference>
<gene>
    <name evidence="2" type="ORF">GCM10014715_21100</name>
</gene>
<keyword evidence="1" id="KW-0472">Membrane</keyword>
<evidence type="ECO:0000313" key="3">
    <source>
        <dbReference type="Proteomes" id="UP000641386"/>
    </source>
</evidence>
<name>A0A918ZRW4_9ACTN</name>
<keyword evidence="1" id="KW-0812">Transmembrane</keyword>
<evidence type="ECO:0000256" key="1">
    <source>
        <dbReference type="SAM" id="Phobius"/>
    </source>
</evidence>
<organism evidence="2 3">
    <name type="scientific">Streptomyces spiralis</name>
    <dbReference type="NCBI Taxonomy" id="66376"/>
    <lineage>
        <taxon>Bacteria</taxon>
        <taxon>Bacillati</taxon>
        <taxon>Actinomycetota</taxon>
        <taxon>Actinomycetes</taxon>
        <taxon>Kitasatosporales</taxon>
        <taxon>Streptomycetaceae</taxon>
        <taxon>Streptomyces</taxon>
    </lineage>
</organism>
<accession>A0A918ZRW4</accession>
<protein>
    <submittedName>
        <fullName evidence="2">Uncharacterized protein</fullName>
    </submittedName>
</protein>
<dbReference type="AlphaFoldDB" id="A0A918ZRW4"/>
<comment type="caution">
    <text evidence="2">The sequence shown here is derived from an EMBL/GenBank/DDBJ whole genome shotgun (WGS) entry which is preliminary data.</text>
</comment>
<evidence type="ECO:0000313" key="2">
    <source>
        <dbReference type="EMBL" id="GHE67204.1"/>
    </source>
</evidence>
<keyword evidence="3" id="KW-1185">Reference proteome</keyword>
<keyword evidence="1" id="KW-1133">Transmembrane helix</keyword>
<reference evidence="2" key="1">
    <citation type="journal article" date="2014" name="Int. J. Syst. Evol. Microbiol.">
        <title>Complete genome sequence of Corynebacterium casei LMG S-19264T (=DSM 44701T), isolated from a smear-ripened cheese.</title>
        <authorList>
            <consortium name="US DOE Joint Genome Institute (JGI-PGF)"/>
            <person name="Walter F."/>
            <person name="Albersmeier A."/>
            <person name="Kalinowski J."/>
            <person name="Ruckert C."/>
        </authorList>
    </citation>
    <scope>NUCLEOTIDE SEQUENCE</scope>
    <source>
        <strain evidence="2">JCM 3302</strain>
    </source>
</reference>
<sequence>MGGHLYPAHTRIGLPKMSFQSTAAQLVNLAEAEGGNHESLNPAVTGGAALVILLLLLWITTRFNRDR</sequence>